<dbReference type="RefSeq" id="WP_008754603.1">
    <property type="nucleotide sequence ID" value="NZ_AJGH01000100.1"/>
</dbReference>
<comment type="caution">
    <text evidence="1">The sequence shown here is derived from an EMBL/GenBank/DDBJ whole genome shotgun (WGS) entry which is preliminary data.</text>
</comment>
<dbReference type="OrthoDB" id="9810135at2"/>
<dbReference type="AlphaFoldDB" id="I0R608"/>
<dbReference type="InterPro" id="IPR025935">
    <property type="entry name" value="AbiH"/>
</dbReference>
<keyword evidence="2" id="KW-1185">Reference proteome</keyword>
<gene>
    <name evidence="1" type="ORF">HMPREF9970_0192</name>
</gene>
<sequence>MFQKFTKDICTQLKQQHNIFVLVGNGFDISILKKLKRGIMSGKTTSYSDFYDYIHYFNLSCKDNILYQRMTKDKTDKKENWSDFENSIKELFEEKTLNAKYIEQLEQAIDEFQCFFSKFLNDLVDTDILLTLNEEVRKKQLSIQSLSEFLKDLSTLNNLEFIKNLGHYDLYNFVFANFNYTSLLDNYIYLDKLQFDPHQYKVSDRNFWLRYKEQETRTETKYSSYVNAEVIHPHGVQDIPRSILFGIDLGEYDKSKNLEKRLVKGYWSQYEVKYKSFIGEAELFIIYRMSLDMTDAWWMDAIYGSLNSNEKRKAELIIYWFGKDDPELIKDKFIRCCIRHANSSNEQKMHVKERIHVVLFTSNDTFFLGLKKK</sequence>
<dbReference type="eggNOG" id="ENOG5032F8B">
    <property type="taxonomic scope" value="Bacteria"/>
</dbReference>
<proteinExistence type="predicted"/>
<dbReference type="Proteomes" id="UP000005039">
    <property type="component" value="Unassembled WGS sequence"/>
</dbReference>
<protein>
    <submittedName>
        <fullName evidence="1">Bacteriophage abortive infection protein AbiH</fullName>
    </submittedName>
</protein>
<evidence type="ECO:0000313" key="2">
    <source>
        <dbReference type="Proteomes" id="UP000005039"/>
    </source>
</evidence>
<organism evidence="1 2">
    <name type="scientific">Lachnoanaerobaculum saburreum F0468</name>
    <dbReference type="NCBI Taxonomy" id="1095750"/>
    <lineage>
        <taxon>Bacteria</taxon>
        <taxon>Bacillati</taxon>
        <taxon>Bacillota</taxon>
        <taxon>Clostridia</taxon>
        <taxon>Lachnospirales</taxon>
        <taxon>Lachnospiraceae</taxon>
        <taxon>Lachnoanaerobaculum</taxon>
    </lineage>
</organism>
<dbReference type="EMBL" id="AJGH01000100">
    <property type="protein sequence ID" value="EIC95116.1"/>
    <property type="molecule type" value="Genomic_DNA"/>
</dbReference>
<reference evidence="1 2" key="1">
    <citation type="submission" date="2012-03" db="EMBL/GenBank/DDBJ databases">
        <authorList>
            <person name="Durkin A.S."/>
            <person name="McCorrison J."/>
            <person name="Torralba M."/>
            <person name="Gillis M."/>
            <person name="Methe B."/>
            <person name="Sutton G."/>
            <person name="Nelson K.E."/>
        </authorList>
    </citation>
    <scope>NUCLEOTIDE SEQUENCE [LARGE SCALE GENOMIC DNA]</scope>
    <source>
        <strain evidence="1 2">F0468</strain>
    </source>
</reference>
<dbReference type="Pfam" id="PF14253">
    <property type="entry name" value="AbiH"/>
    <property type="match status" value="1"/>
</dbReference>
<accession>I0R608</accession>
<dbReference type="PATRIC" id="fig|1095750.3.peg.2092"/>
<name>I0R608_9FIRM</name>
<evidence type="ECO:0000313" key="1">
    <source>
        <dbReference type="EMBL" id="EIC95116.1"/>
    </source>
</evidence>